<feature type="domain" description="DNA helicase Pif1-like 2B" evidence="1">
    <location>
        <begin position="30"/>
        <end position="76"/>
    </location>
</feature>
<evidence type="ECO:0000313" key="2">
    <source>
        <dbReference type="EMBL" id="CAG8500911.1"/>
    </source>
</evidence>
<keyword evidence="3" id="KW-1185">Reference proteome</keyword>
<dbReference type="SUPFAM" id="SSF52540">
    <property type="entry name" value="P-loop containing nucleoside triphosphate hydrolases"/>
    <property type="match status" value="1"/>
</dbReference>
<name>A0ABM8W1I4_GIGMA</name>
<dbReference type="InterPro" id="IPR049163">
    <property type="entry name" value="Pif1-like_2B_dom"/>
</dbReference>
<reference evidence="2 3" key="1">
    <citation type="submission" date="2021-06" db="EMBL/GenBank/DDBJ databases">
        <authorList>
            <person name="Kallberg Y."/>
            <person name="Tangrot J."/>
            <person name="Rosling A."/>
        </authorList>
    </citation>
    <scope>NUCLEOTIDE SEQUENCE [LARGE SCALE GENOMIC DNA]</scope>
    <source>
        <strain evidence="2 3">120-4 pot B 10/14</strain>
    </source>
</reference>
<accession>A0ABM8W1I4</accession>
<sequence>MLPGSQHTYFSANNAVIEEVADNNNIYPIEFLNTFNPSGILLSNLILKVGCPIILLRNIASGQGPCNSTCLVVTYLADYIIEARILYCNHTGKLIFISCITLNPSTSEFSFIFKRRQFHICVAFGITINKLQGQSVKYVGLDL</sequence>
<dbReference type="PANTHER" id="PTHR10492">
    <property type="match status" value="1"/>
</dbReference>
<dbReference type="Pfam" id="PF21530">
    <property type="entry name" value="Pif1_2B_dom"/>
    <property type="match status" value="1"/>
</dbReference>
<dbReference type="PANTHER" id="PTHR10492:SF57">
    <property type="entry name" value="ATP-DEPENDENT DNA HELICASE"/>
    <property type="match status" value="1"/>
</dbReference>
<comment type="caution">
    <text evidence="2">The sequence shown here is derived from an EMBL/GenBank/DDBJ whole genome shotgun (WGS) entry which is preliminary data.</text>
</comment>
<organism evidence="2 3">
    <name type="scientific">Gigaspora margarita</name>
    <dbReference type="NCBI Taxonomy" id="4874"/>
    <lineage>
        <taxon>Eukaryota</taxon>
        <taxon>Fungi</taxon>
        <taxon>Fungi incertae sedis</taxon>
        <taxon>Mucoromycota</taxon>
        <taxon>Glomeromycotina</taxon>
        <taxon>Glomeromycetes</taxon>
        <taxon>Diversisporales</taxon>
        <taxon>Gigasporaceae</taxon>
        <taxon>Gigaspora</taxon>
    </lineage>
</organism>
<proteinExistence type="predicted"/>
<evidence type="ECO:0000259" key="1">
    <source>
        <dbReference type="Pfam" id="PF21530"/>
    </source>
</evidence>
<dbReference type="EMBL" id="CAJVQB010000661">
    <property type="protein sequence ID" value="CAG8500911.1"/>
    <property type="molecule type" value="Genomic_DNA"/>
</dbReference>
<dbReference type="Proteomes" id="UP000789901">
    <property type="component" value="Unassembled WGS sequence"/>
</dbReference>
<gene>
    <name evidence="2" type="ORF">GMARGA_LOCUS2197</name>
</gene>
<dbReference type="InterPro" id="IPR027417">
    <property type="entry name" value="P-loop_NTPase"/>
</dbReference>
<protein>
    <submittedName>
        <fullName evidence="2">9207_t:CDS:1</fullName>
    </submittedName>
</protein>
<evidence type="ECO:0000313" key="3">
    <source>
        <dbReference type="Proteomes" id="UP000789901"/>
    </source>
</evidence>